<protein>
    <submittedName>
        <fullName evidence="2">Phage tail tape measure protein</fullName>
    </submittedName>
</protein>
<comment type="caution">
    <text evidence="2">The sequence shown here is derived from an EMBL/GenBank/DDBJ whole genome shotgun (WGS) entry which is preliminary data.</text>
</comment>
<dbReference type="RefSeq" id="WP_222198511.1">
    <property type="nucleotide sequence ID" value="NZ_JAIMFO010000004.1"/>
</dbReference>
<evidence type="ECO:0000313" key="2">
    <source>
        <dbReference type="EMBL" id="MBY4796781.1"/>
    </source>
</evidence>
<keyword evidence="3" id="KW-1185">Reference proteome</keyword>
<dbReference type="Proteomes" id="UP000700908">
    <property type="component" value="Unassembled WGS sequence"/>
</dbReference>
<evidence type="ECO:0000259" key="1">
    <source>
        <dbReference type="Pfam" id="PF10145"/>
    </source>
</evidence>
<feature type="domain" description="Phage tail tape measure protein" evidence="1">
    <location>
        <begin position="143"/>
        <end position="333"/>
    </location>
</feature>
<evidence type="ECO:0000313" key="3">
    <source>
        <dbReference type="Proteomes" id="UP000700908"/>
    </source>
</evidence>
<organism evidence="2 3">
    <name type="scientific">Collinsella ureilytica</name>
    <dbReference type="NCBI Taxonomy" id="2869515"/>
    <lineage>
        <taxon>Bacteria</taxon>
        <taxon>Bacillati</taxon>
        <taxon>Actinomycetota</taxon>
        <taxon>Coriobacteriia</taxon>
        <taxon>Coriobacteriales</taxon>
        <taxon>Coriobacteriaceae</taxon>
        <taxon>Collinsella</taxon>
    </lineage>
</organism>
<dbReference type="Pfam" id="PF10145">
    <property type="entry name" value="PhageMin_Tail"/>
    <property type="match status" value="1"/>
</dbReference>
<dbReference type="EMBL" id="JAIMFO010000004">
    <property type="protein sequence ID" value="MBY4796781.1"/>
    <property type="molecule type" value="Genomic_DNA"/>
</dbReference>
<proteinExistence type="predicted"/>
<dbReference type="NCBIfam" id="TIGR01760">
    <property type="entry name" value="tape_meas_TP901"/>
    <property type="match status" value="1"/>
</dbReference>
<name>A0ABS7MHE5_9ACTN</name>
<reference evidence="2 3" key="1">
    <citation type="submission" date="2021-08" db="EMBL/GenBank/DDBJ databases">
        <title>Collinsella faecalis sp. nov. isolated from swine faeces.</title>
        <authorList>
            <person name="Oh B.S."/>
            <person name="Lee J.H."/>
        </authorList>
    </citation>
    <scope>NUCLEOTIDE SEQUENCE [LARGE SCALE GENOMIC DNA]</scope>
    <source>
        <strain evidence="2 3">AGMB00827</strain>
    </source>
</reference>
<dbReference type="InterPro" id="IPR010090">
    <property type="entry name" value="Phage_tape_meas"/>
</dbReference>
<gene>
    <name evidence="2" type="ORF">K6V98_00150</name>
</gene>
<accession>A0ABS7MHE5</accession>
<sequence length="1275" mass="132783">MGSASITINVDGKWNGSGAVEQAKSSLQGLGNISTQSADRVARAMNRQRESFHRVTRAAASTSKSTSQSVAIMGENIVAAGGQMYAAGKKMESVGESLAVAITAPLVVAGGKASDAAIRFDTALANVRKTTDMAEADLQKLGQAAIELSKTQPVSAETILNVEALGAQLGIAKGNLQDFARVATGLDIATNMSAEQAATEMARFANIMNMSQTDMERYASTIVYLGNHFATTESEISTMAQRLASAGKTIGLSEAQVLGLSASMSSLGIRSEMGGSALSQVFVKISRSVTNGGDELEAFARRAGMSAEDFKKAWETDAAGAFTALLDGVSHADDMNDALKELGITSLREGDVMRRLAGNTDLVKQALGGATQAWKDNSALQAEVDQRNESMASRIQVLKNKVEALATQVGVPLVNALIAAADAVSPLLNTASDLATAFASADEGTQRLVISIAGIAAAAGPTLNVLGKVAKGLGSAETVIGNVVREFAVYKDAANTTDAAQLRIYASSKTMASQIGIASNSIANAAGGVENYIDACDRMAAAQGKAEAFSKKADEAGLRAAKSGRKQAKAAREIQDAFIEKANAASAEVQSTQAQITAWEQAAQASGGVASKVGSLVTGLKGLAMGAVAAAGPMLATVAVTAAVSAAVGFAAKVIGDFAEKARLAEERQKRMADASQSLASISAEAAAGAQSQAKALDEIAGSGKKACEAVIDLNKKSKEVISDYEVSAATVDSYANSIKELTSKGQLNEVQQARLAIAVKGYNDATGSSIEITDGATGQLSISTEELEKNTEAWKRNAEIQAYQQVAGEYLQQHAKDYLALSQAKDELARINEELYPLEEKSGHLTYEEAMHRQDLLEKIKKLTPEIEELSTAEKSSAESAEYASAKVAMMSEAGQELTNTFSELKLEAPLHKAGIDLDQFGAKLLEAGVSSDTLRQIGSENIGKLAQAFDGDLTKIVWAIQNYNAVPVEDKDGTVSINDAELIDGQDRVYVWNDGELVDKETQARCDYAELVDGQGHLWVWDGSELVSKSATAIIEGNVISGKAKSAVDTTAQSVAGLSGSTVDVSAVGTVATGAAKSKVDNTRSSIGDLSSKSINVTANGNIPSGNATERIQDAKSNIDRVSGKDVTVAAYTRGESDIRNFKSMLNSIPTSVHTTLSVSRRNAAGGFAFHADGGVVVPRYHARGAIASRAVPLTDIVGEAGAEAIVPLTNRRYAMPFVRMIASEVGARTGAAAGVSNTYNLTINGLDIAANDRIGELLQALGNEFSATMGVI</sequence>